<proteinExistence type="inferred from homology"/>
<reference evidence="8 9" key="1">
    <citation type="submission" date="2022-10" db="EMBL/GenBank/DDBJ databases">
        <title>The complete genomes of actinobacterial strains from the NBC collection.</title>
        <authorList>
            <person name="Joergensen T.S."/>
            <person name="Alvarez Arevalo M."/>
            <person name="Sterndorff E.B."/>
            <person name="Faurdal D."/>
            <person name="Vuksanovic O."/>
            <person name="Mourched A.-S."/>
            <person name="Charusanti P."/>
            <person name="Shaw S."/>
            <person name="Blin K."/>
            <person name="Weber T."/>
        </authorList>
    </citation>
    <scope>NUCLEOTIDE SEQUENCE [LARGE SCALE GENOMIC DNA]</scope>
    <source>
        <strain evidence="8 9">NBC_00319</strain>
    </source>
</reference>
<dbReference type="GO" id="GO:0005506">
    <property type="term" value="F:iron ion binding"/>
    <property type="evidence" value="ECO:0007669"/>
    <property type="project" value="InterPro"/>
</dbReference>
<dbReference type="Proteomes" id="UP001432128">
    <property type="component" value="Chromosome"/>
</dbReference>
<dbReference type="GO" id="GO:0020037">
    <property type="term" value="F:heme binding"/>
    <property type="evidence" value="ECO:0007669"/>
    <property type="project" value="InterPro"/>
</dbReference>
<keyword evidence="7" id="KW-0503">Monooxygenase</keyword>
<dbReference type="RefSeq" id="WP_045821778.1">
    <property type="nucleotide sequence ID" value="NZ_CP108021.1"/>
</dbReference>
<evidence type="ECO:0000256" key="1">
    <source>
        <dbReference type="ARBA" id="ARBA00001971"/>
    </source>
</evidence>
<sequence length="418" mass="45725">MSAPTADRTFHPDTISPLSFWAGTAADREATFARLRAEAPVSWHPPVEGALIPPEQPGIWAVARHADIAYVSKHPELFTSGQGVMVEEVPEEMLEAAMSFLAMDGKRHSLLRRLVSAAFTPRRVAAITEQIENQARTIVDDLLATDSGDFVAQVSKRLPMWTIYEMMGLPAEHREEAAHHADGMVSWNDPDVAAGREPGEVLNESLVALLGLALDLAEARRADPRDDLMTNLVEAEVDGEHLTDEEIAAFFVLLSVAGNDTTRNTISLVARALQDNPDQRALLADDFEGTAATALEEFVRYATPVMTFRRTAVVDTELGGQQIKAGEWLLLLYPSGNRDDEVFDSPDSFDLTRSPNPHLGFGGGGPHYCMGAFLAKTQLRELFGQLLSRAPGLTLGDPEYLVGNFVHAVRSLPYTLEK</sequence>
<dbReference type="PANTHER" id="PTHR46696">
    <property type="entry name" value="P450, PUTATIVE (EUROFUNG)-RELATED"/>
    <property type="match status" value="1"/>
</dbReference>
<dbReference type="GO" id="GO:0008395">
    <property type="term" value="F:steroid hydroxylase activity"/>
    <property type="evidence" value="ECO:0007669"/>
    <property type="project" value="TreeGrafter"/>
</dbReference>
<dbReference type="InterPro" id="IPR001128">
    <property type="entry name" value="Cyt_P450"/>
</dbReference>
<comment type="cofactor">
    <cofactor evidence="1">
        <name>heme</name>
        <dbReference type="ChEBI" id="CHEBI:30413"/>
    </cofactor>
</comment>
<dbReference type="Pfam" id="PF00067">
    <property type="entry name" value="p450"/>
    <property type="match status" value="1"/>
</dbReference>
<keyword evidence="3" id="KW-0349">Heme</keyword>
<dbReference type="AlphaFoldDB" id="A0AAU4K095"/>
<dbReference type="GO" id="GO:0006707">
    <property type="term" value="P:cholesterol catabolic process"/>
    <property type="evidence" value="ECO:0007669"/>
    <property type="project" value="TreeGrafter"/>
</dbReference>
<keyword evidence="4" id="KW-0479">Metal-binding</keyword>
<dbReference type="FunFam" id="1.10.630.10:FF:000018">
    <property type="entry name" value="Cytochrome P450 monooxygenase"/>
    <property type="match status" value="1"/>
</dbReference>
<dbReference type="CDD" id="cd11033">
    <property type="entry name" value="CYP142-like"/>
    <property type="match status" value="1"/>
</dbReference>
<dbReference type="KEGG" id="whr:OG579_17385"/>
<comment type="similarity">
    <text evidence="2">Belongs to the cytochrome P450 family.</text>
</comment>
<evidence type="ECO:0000256" key="6">
    <source>
        <dbReference type="ARBA" id="ARBA00023004"/>
    </source>
</evidence>
<dbReference type="SUPFAM" id="SSF48264">
    <property type="entry name" value="Cytochrome P450"/>
    <property type="match status" value="1"/>
</dbReference>
<dbReference type="GO" id="GO:0036199">
    <property type="term" value="F:cholest-4-en-3-one 26-monooxygenase activity"/>
    <property type="evidence" value="ECO:0007669"/>
    <property type="project" value="TreeGrafter"/>
</dbReference>
<dbReference type="InterPro" id="IPR036396">
    <property type="entry name" value="Cyt_P450_sf"/>
</dbReference>
<dbReference type="PANTHER" id="PTHR46696:SF4">
    <property type="entry name" value="BIOTIN BIOSYNTHESIS CYTOCHROME P450"/>
    <property type="match status" value="1"/>
</dbReference>
<evidence type="ECO:0000256" key="3">
    <source>
        <dbReference type="ARBA" id="ARBA00022617"/>
    </source>
</evidence>
<protein>
    <submittedName>
        <fullName evidence="8">Cytochrome P450</fullName>
    </submittedName>
</protein>
<evidence type="ECO:0000256" key="4">
    <source>
        <dbReference type="ARBA" id="ARBA00022723"/>
    </source>
</evidence>
<dbReference type="EMBL" id="CP108021">
    <property type="protein sequence ID" value="WUM19460.1"/>
    <property type="molecule type" value="Genomic_DNA"/>
</dbReference>
<evidence type="ECO:0000256" key="2">
    <source>
        <dbReference type="ARBA" id="ARBA00010617"/>
    </source>
</evidence>
<dbReference type="InterPro" id="IPR002397">
    <property type="entry name" value="Cyt_P450_B"/>
</dbReference>
<keyword evidence="5" id="KW-0560">Oxidoreductase</keyword>
<dbReference type="Gene3D" id="1.10.630.10">
    <property type="entry name" value="Cytochrome P450"/>
    <property type="match status" value="1"/>
</dbReference>
<dbReference type="PRINTS" id="PR00359">
    <property type="entry name" value="BP450"/>
</dbReference>
<evidence type="ECO:0000313" key="9">
    <source>
        <dbReference type="Proteomes" id="UP001432128"/>
    </source>
</evidence>
<keyword evidence="6" id="KW-0408">Iron</keyword>
<evidence type="ECO:0000256" key="7">
    <source>
        <dbReference type="ARBA" id="ARBA00023033"/>
    </source>
</evidence>
<name>A0AAU4K095_9NOCA</name>
<accession>A0AAU4K095</accession>
<gene>
    <name evidence="8" type="ORF">OG579_17385</name>
</gene>
<organism evidence="8 9">
    <name type="scientific">Williamsia herbipolensis</name>
    <dbReference type="NCBI Taxonomy" id="1603258"/>
    <lineage>
        <taxon>Bacteria</taxon>
        <taxon>Bacillati</taxon>
        <taxon>Actinomycetota</taxon>
        <taxon>Actinomycetes</taxon>
        <taxon>Mycobacteriales</taxon>
        <taxon>Nocardiaceae</taxon>
        <taxon>Williamsia</taxon>
    </lineage>
</organism>
<evidence type="ECO:0000256" key="5">
    <source>
        <dbReference type="ARBA" id="ARBA00023002"/>
    </source>
</evidence>
<keyword evidence="9" id="KW-1185">Reference proteome</keyword>
<evidence type="ECO:0000313" key="8">
    <source>
        <dbReference type="EMBL" id="WUM19460.1"/>
    </source>
</evidence>